<dbReference type="InParanoid" id="A0A0D2WUH0"/>
<dbReference type="RefSeq" id="XP_004345613.1">
    <property type="nucleotide sequence ID" value="XM_004345563.1"/>
</dbReference>
<keyword evidence="2" id="KW-1185">Reference proteome</keyword>
<sequence>MGDRVDNVCRITRQDVDATSGVELPAEISDRANAITVEHPLELVPRSLALHLLDNITTAVNAPANAYLTGPGGVGKSTVLFILLVRALDYTARQLRQPPESPQRPLFVLYVASTASIARLRPDPAAASLCRILEMLNRPLLNLPQYADLLALLRPAIAPIRAHGVALAAWNAVCDYCAATTTFCSLFILDQWNAMFDPAVVGAGLPQDHPLQSLGFMGARFGLSMFVAAVSSSFDPLDATRGVFRDAEAHACKQMVRPLTHAETQVLQQTWLSRNPPVSIPDNIMADLHRITGGIPRLCELFGSRPFASVEDAEFRQMCAGYYRQYFKAVAEHWLRQSQPDLLAIFRQDLTSLYLRNKTIPNRDDVVSSRWVNTGLLLVGPDHVLEPVNSFVLSAADDFIQVHLTGYLRDIYSDAASRWRALELYLAACLRRRVGMQLAGTNLRGAAPRQVVFEGPLIRELPRNVAADPQQFLQTTNGNVPFPVNSLFIPTWTNHPVADYVLFVNCPHQNPAHQLIFVQVSQSSYVAHPSKVPDLFHVHNGWQHSVLDSYRILVGLSNDNRYTTTQANRTAGHLPAGVKYVYCTDSDDVLAGNARASGHHVLLMRKINLQQLDPPLWNTMTR</sequence>
<dbReference type="PhylomeDB" id="A0A0D2WUH0"/>
<dbReference type="AlphaFoldDB" id="A0A0D2WUH0"/>
<accession>A0A0D2WUH0</accession>
<dbReference type="EMBL" id="KE346369">
    <property type="protein sequence ID" value="KJE95583.1"/>
    <property type="molecule type" value="Genomic_DNA"/>
</dbReference>
<protein>
    <submittedName>
        <fullName evidence="1">Uncharacterized protein</fullName>
    </submittedName>
</protein>
<reference evidence="2" key="1">
    <citation type="submission" date="2011-02" db="EMBL/GenBank/DDBJ databases">
        <title>The Genome Sequence of Capsaspora owczarzaki ATCC 30864.</title>
        <authorList>
            <person name="Russ C."/>
            <person name="Cuomo C."/>
            <person name="Burger G."/>
            <person name="Gray M.W."/>
            <person name="Holland P.W.H."/>
            <person name="King N."/>
            <person name="Lang F.B.F."/>
            <person name="Roger A.J."/>
            <person name="Ruiz-Trillo I."/>
            <person name="Young S.K."/>
            <person name="Zeng Q."/>
            <person name="Gargeya S."/>
            <person name="Alvarado L."/>
            <person name="Berlin A."/>
            <person name="Chapman S.B."/>
            <person name="Chen Z."/>
            <person name="Freedman E."/>
            <person name="Gellesch M."/>
            <person name="Goldberg J."/>
            <person name="Griggs A."/>
            <person name="Gujja S."/>
            <person name="Heilman E."/>
            <person name="Heiman D."/>
            <person name="Howarth C."/>
            <person name="Mehta T."/>
            <person name="Neiman D."/>
            <person name="Pearson M."/>
            <person name="Roberts A."/>
            <person name="Saif S."/>
            <person name="Shea T."/>
            <person name="Shenoy N."/>
            <person name="Sisk P."/>
            <person name="Stolte C."/>
            <person name="Sykes S."/>
            <person name="White J."/>
            <person name="Yandava C."/>
            <person name="Haas B."/>
            <person name="Nusbaum C."/>
            <person name="Birren B."/>
        </authorList>
    </citation>
    <scope>NUCLEOTIDE SEQUENCE</scope>
    <source>
        <strain evidence="2">ATCC 30864</strain>
    </source>
</reference>
<proteinExistence type="predicted"/>
<dbReference type="Proteomes" id="UP000008743">
    <property type="component" value="Unassembled WGS sequence"/>
</dbReference>
<organism evidence="1 2">
    <name type="scientific">Capsaspora owczarzaki (strain ATCC 30864)</name>
    <dbReference type="NCBI Taxonomy" id="595528"/>
    <lineage>
        <taxon>Eukaryota</taxon>
        <taxon>Filasterea</taxon>
        <taxon>Capsaspora</taxon>
    </lineage>
</organism>
<gene>
    <name evidence="1" type="ORF">CAOG_006023</name>
</gene>
<dbReference type="OMA" id="WRALELY"/>
<evidence type="ECO:0000313" key="2">
    <source>
        <dbReference type="Proteomes" id="UP000008743"/>
    </source>
</evidence>
<evidence type="ECO:0000313" key="1">
    <source>
        <dbReference type="EMBL" id="KJE95583.1"/>
    </source>
</evidence>
<name>A0A0D2WUH0_CAPO3</name>